<organism evidence="1">
    <name type="scientific">marine metagenome</name>
    <dbReference type="NCBI Taxonomy" id="408172"/>
    <lineage>
        <taxon>unclassified sequences</taxon>
        <taxon>metagenomes</taxon>
        <taxon>ecological metagenomes</taxon>
    </lineage>
</organism>
<name>A0A382V665_9ZZZZ</name>
<sequence>MQQTVIQESTKIPEIPGRGRIGGYHLQDLSYLKVHQFITNQHQWLRTTQISCVNGYIMLGQRHQSTLSVPSVLLPSP</sequence>
<dbReference type="AlphaFoldDB" id="A0A382V665"/>
<dbReference type="EMBL" id="UINC01149533">
    <property type="protein sequence ID" value="SVD42066.1"/>
    <property type="molecule type" value="Genomic_DNA"/>
</dbReference>
<reference evidence="1" key="1">
    <citation type="submission" date="2018-05" db="EMBL/GenBank/DDBJ databases">
        <authorList>
            <person name="Lanie J.A."/>
            <person name="Ng W.-L."/>
            <person name="Kazmierczak K.M."/>
            <person name="Andrzejewski T.M."/>
            <person name="Davidsen T.M."/>
            <person name="Wayne K.J."/>
            <person name="Tettelin H."/>
            <person name="Glass J.I."/>
            <person name="Rusch D."/>
            <person name="Podicherti R."/>
            <person name="Tsui H.-C.T."/>
            <person name="Winkler M.E."/>
        </authorList>
    </citation>
    <scope>NUCLEOTIDE SEQUENCE</scope>
</reference>
<protein>
    <submittedName>
        <fullName evidence="1">Uncharacterized protein</fullName>
    </submittedName>
</protein>
<accession>A0A382V665</accession>
<gene>
    <name evidence="1" type="ORF">METZ01_LOCUS394920</name>
</gene>
<evidence type="ECO:0000313" key="1">
    <source>
        <dbReference type="EMBL" id="SVD42066.1"/>
    </source>
</evidence>
<proteinExistence type="predicted"/>